<evidence type="ECO:0000259" key="3">
    <source>
        <dbReference type="Pfam" id="PF04840"/>
    </source>
</evidence>
<feature type="domain" description="Vps16 C-terminal" evidence="3">
    <location>
        <begin position="49"/>
        <end position="222"/>
    </location>
</feature>
<evidence type="ECO:0000313" key="4">
    <source>
        <dbReference type="EMBL" id="OMH84275.1"/>
    </source>
</evidence>
<dbReference type="GO" id="GO:0005768">
    <property type="term" value="C:endosome"/>
    <property type="evidence" value="ECO:0007669"/>
    <property type="project" value="UniProtKB-ARBA"/>
</dbReference>
<dbReference type="Pfam" id="PF04840">
    <property type="entry name" value="Vps16_C"/>
    <property type="match status" value="2"/>
</dbReference>
<dbReference type="Pfam" id="PF03571">
    <property type="entry name" value="Peptidase_M49"/>
    <property type="match status" value="1"/>
</dbReference>
<reference evidence="5" key="1">
    <citation type="submission" date="2017-01" db="EMBL/GenBank/DDBJ databases">
        <authorList>
            <person name="Wang Y."/>
            <person name="White M."/>
            <person name="Kvist S."/>
            <person name="Moncalvo J.-M."/>
        </authorList>
    </citation>
    <scope>NUCLEOTIDE SEQUENCE [LARGE SCALE GENOMIC DNA]</scope>
    <source>
        <strain evidence="5">COL-18-3</strain>
    </source>
</reference>
<name>A0A1R1PTF2_ZANCU</name>
<comment type="caution">
    <text evidence="4">The sequence shown here is derived from an EMBL/GenBank/DDBJ whole genome shotgun (WGS) entry which is preliminary data.</text>
</comment>
<proteinExistence type="predicted"/>
<dbReference type="Gene3D" id="3.30.540.30">
    <property type="match status" value="1"/>
</dbReference>
<organism evidence="4 5">
    <name type="scientific">Zancudomyces culisetae</name>
    <name type="common">Gut fungus</name>
    <name type="synonym">Smittium culisetae</name>
    <dbReference type="NCBI Taxonomy" id="1213189"/>
    <lineage>
        <taxon>Eukaryota</taxon>
        <taxon>Fungi</taxon>
        <taxon>Fungi incertae sedis</taxon>
        <taxon>Zoopagomycota</taxon>
        <taxon>Kickxellomycotina</taxon>
        <taxon>Harpellomycetes</taxon>
        <taxon>Harpellales</taxon>
        <taxon>Legeriomycetaceae</taxon>
        <taxon>Zancudomyces</taxon>
    </lineage>
</organism>
<dbReference type="AlphaFoldDB" id="A0A1R1PTF2"/>
<accession>A0A1R1PTF2</accession>
<dbReference type="PANTHER" id="PTHR23422:SF9">
    <property type="entry name" value="ZN-DEPENDENT HYDROLASE"/>
    <property type="match status" value="1"/>
</dbReference>
<sequence length="921" mass="103880">MGLQFCKHLKLGFDTVYIHWANAKIRNSTSDDDYLYSVLLNKLSEISGISYINIAETARVCGRQKLAAKLLQLETSASNKVPLLLSMSFHSLALKESISSGNVDLIYLVLFSLYNQLPLGDFFKLVSTNKFASLLFVKYCLNLNKLSVLKNFHFQEDDYFGSFLLHVLEVYNSPLENTEFISHFNSIISLLSKDPDMSLEHRELILQAKLLSLQCKLEADLTNAQLTVRYNNYTPTYLKSLPSLSSLNSSLNAYASKHGQHLSFVGLSLFQTITKLVLLKQYSLANSVKHDFNVADSSYYHLKLRALVKIRDFVELDKLSKAKNSPIGFKPFVDELTNAQQFQEAAKYIPFCKLSQRPPLYLKINFLNEAVEAAIAAKDIGTLRSIHEQSTQYKPTKLEADLSHLSQGDQQALQKLVAASKIIDSIYFKQLWKGCLELKERLQRDSSKSEKDALLYKYFMVIKGPWDASDDDNSFIEGVPKKPLGSNVYPEDMTKEEFLSWVDTLCEDDKKRARGFYDVIERDCDGKLQLKGYNEAYKEYLEPAAQLLQEASELVSDASLSAFLLGRSKSFIDNDYVTSEISWLKIAESSPIEVAIGPYEVYKDNLFSSKSFYESFIHVRDFDETKNLAKFTDSLQFIESHLPVPDKYKNTELKKPTIVVVNEIYSGGDTSVPMTAAYNLPNDEEAIKIAGAKLTLIKNVQYGKFESVLTPISNLVLVEEQQKHVDFGAFFTHVLLHEVAHSNGPHHIVDDSNTTVRSRMEELHSTLEEAKADITGLFAASLLVKNNTITGITLEQFYVTYLASAFRSIRFGLNEAHGRGQAIQLNYLVDNGGFEYEDGSGKVKVNFENIETAVSNLTRDILIIQGNGSKEDAANFVEKYGNNREKTIKLLDLLADVPIDIQPIWREVSESAQPGSKCIIF</sequence>
<gene>
    <name evidence="4" type="ORF">AX774_g2205</name>
</gene>
<dbReference type="Gene3D" id="1.10.150.780">
    <property type="entry name" value="Vps16, C-terminal region"/>
    <property type="match status" value="1"/>
</dbReference>
<protein>
    <submittedName>
        <fullName evidence="4">Nudix hydrolase 3</fullName>
    </submittedName>
</protein>
<dbReference type="Proteomes" id="UP000188320">
    <property type="component" value="Unassembled WGS sequence"/>
</dbReference>
<dbReference type="GO" id="GO:0008239">
    <property type="term" value="F:dipeptidyl-peptidase activity"/>
    <property type="evidence" value="ECO:0007669"/>
    <property type="project" value="TreeGrafter"/>
</dbReference>
<keyword evidence="1" id="KW-0479">Metal-binding</keyword>
<evidence type="ECO:0000256" key="2">
    <source>
        <dbReference type="ARBA" id="ARBA00022801"/>
    </source>
</evidence>
<dbReference type="InterPro" id="IPR038132">
    <property type="entry name" value="Vps16_C_sf"/>
</dbReference>
<dbReference type="InterPro" id="IPR006925">
    <property type="entry name" value="Vps16_C"/>
</dbReference>
<evidence type="ECO:0000313" key="5">
    <source>
        <dbReference type="Proteomes" id="UP000188320"/>
    </source>
</evidence>
<dbReference type="GO" id="GO:0046872">
    <property type="term" value="F:metal ion binding"/>
    <property type="evidence" value="ECO:0007669"/>
    <property type="project" value="UniProtKB-KW"/>
</dbReference>
<dbReference type="OrthoDB" id="510307at2759"/>
<evidence type="ECO:0000256" key="1">
    <source>
        <dbReference type="ARBA" id="ARBA00022723"/>
    </source>
</evidence>
<dbReference type="EMBL" id="LSSK01000223">
    <property type="protein sequence ID" value="OMH84275.1"/>
    <property type="molecule type" value="Genomic_DNA"/>
</dbReference>
<dbReference type="GO" id="GO:0006886">
    <property type="term" value="P:intracellular protein transport"/>
    <property type="evidence" value="ECO:0007669"/>
    <property type="project" value="InterPro"/>
</dbReference>
<dbReference type="PANTHER" id="PTHR23422">
    <property type="entry name" value="DIPEPTIDYL PEPTIDASE III-RELATED"/>
    <property type="match status" value="1"/>
</dbReference>
<keyword evidence="2 4" id="KW-0378">Hydrolase</keyword>
<dbReference type="GO" id="GO:0099023">
    <property type="term" value="C:vesicle tethering complex"/>
    <property type="evidence" value="ECO:0007669"/>
    <property type="project" value="UniProtKB-ARBA"/>
</dbReference>
<dbReference type="InterPro" id="IPR039461">
    <property type="entry name" value="Peptidase_M49"/>
</dbReference>
<feature type="domain" description="Vps16 C-terminal" evidence="3">
    <location>
        <begin position="262"/>
        <end position="398"/>
    </location>
</feature>
<keyword evidence="5" id="KW-1185">Reference proteome</keyword>